<organism evidence="12 13">
    <name type="scientific">Benzoatithermus flavus</name>
    <dbReference type="NCBI Taxonomy" id="3108223"/>
    <lineage>
        <taxon>Bacteria</taxon>
        <taxon>Pseudomonadati</taxon>
        <taxon>Pseudomonadota</taxon>
        <taxon>Alphaproteobacteria</taxon>
        <taxon>Geminicoccales</taxon>
        <taxon>Geminicoccaceae</taxon>
        <taxon>Benzoatithermus</taxon>
    </lineage>
</organism>
<dbReference type="InterPro" id="IPR026017">
    <property type="entry name" value="Lumazine-bd_dom"/>
</dbReference>
<comment type="pathway">
    <text evidence="3">Cofactor biosynthesis; riboflavin biosynthesis; riboflavin from 2-hydroxy-3-oxobutyl phosphate and 5-amino-6-(D-ribitylamino)uracil: step 2/2.</text>
</comment>
<proteinExistence type="predicted"/>
<evidence type="ECO:0000313" key="13">
    <source>
        <dbReference type="Proteomes" id="UP001375743"/>
    </source>
</evidence>
<dbReference type="InterPro" id="IPR023366">
    <property type="entry name" value="ATP_synth_asu-like_sf"/>
</dbReference>
<dbReference type="InterPro" id="IPR017938">
    <property type="entry name" value="Riboflavin_synthase-like_b-brl"/>
</dbReference>
<gene>
    <name evidence="12" type="ORF">U1T56_02095</name>
</gene>
<evidence type="ECO:0000256" key="9">
    <source>
        <dbReference type="NCBIfam" id="TIGR00187"/>
    </source>
</evidence>
<feature type="domain" description="Lumazine-binding" evidence="11">
    <location>
        <begin position="1"/>
        <end position="96"/>
    </location>
</feature>
<evidence type="ECO:0000313" key="12">
    <source>
        <dbReference type="EMBL" id="MEK0081927.1"/>
    </source>
</evidence>
<evidence type="ECO:0000256" key="10">
    <source>
        <dbReference type="PROSITE-ProRule" id="PRU00524"/>
    </source>
</evidence>
<feature type="repeat" description="Lumazine-binding" evidence="10">
    <location>
        <begin position="1"/>
        <end position="96"/>
    </location>
</feature>
<dbReference type="PANTHER" id="PTHR21098:SF12">
    <property type="entry name" value="RIBOFLAVIN SYNTHASE"/>
    <property type="match status" value="1"/>
</dbReference>
<feature type="repeat" description="Lumazine-binding" evidence="10">
    <location>
        <begin position="97"/>
        <end position="193"/>
    </location>
</feature>
<keyword evidence="7 12" id="KW-0808">Transferase</keyword>
<dbReference type="Proteomes" id="UP001375743">
    <property type="component" value="Unassembled WGS sequence"/>
</dbReference>
<accession>A0ABU8XL64</accession>
<evidence type="ECO:0000256" key="6">
    <source>
        <dbReference type="ARBA" id="ARBA00022619"/>
    </source>
</evidence>
<dbReference type="InterPro" id="IPR001783">
    <property type="entry name" value="Lumazine-bd"/>
</dbReference>
<dbReference type="PIRSF" id="PIRSF000498">
    <property type="entry name" value="Riboflavin_syn_A"/>
    <property type="match status" value="1"/>
</dbReference>
<keyword evidence="8" id="KW-0677">Repeat</keyword>
<dbReference type="NCBIfam" id="TIGR00187">
    <property type="entry name" value="ribE"/>
    <property type="match status" value="1"/>
</dbReference>
<keyword evidence="13" id="KW-1185">Reference proteome</keyword>
<evidence type="ECO:0000256" key="8">
    <source>
        <dbReference type="ARBA" id="ARBA00022737"/>
    </source>
</evidence>
<feature type="domain" description="Lumazine-binding" evidence="11">
    <location>
        <begin position="97"/>
        <end position="193"/>
    </location>
</feature>
<comment type="catalytic activity">
    <reaction evidence="1">
        <text>2 6,7-dimethyl-8-(1-D-ribityl)lumazine + H(+) = 5-amino-6-(D-ribitylamino)uracil + riboflavin</text>
        <dbReference type="Rhea" id="RHEA:20772"/>
        <dbReference type="ChEBI" id="CHEBI:15378"/>
        <dbReference type="ChEBI" id="CHEBI:15934"/>
        <dbReference type="ChEBI" id="CHEBI:57986"/>
        <dbReference type="ChEBI" id="CHEBI:58201"/>
        <dbReference type="EC" id="2.5.1.9"/>
    </reaction>
</comment>
<dbReference type="RefSeq" id="WP_418157767.1">
    <property type="nucleotide sequence ID" value="NZ_JBBLZC010000001.1"/>
</dbReference>
<dbReference type="GO" id="GO:0004746">
    <property type="term" value="F:riboflavin synthase activity"/>
    <property type="evidence" value="ECO:0007669"/>
    <property type="project" value="UniProtKB-EC"/>
</dbReference>
<comment type="function">
    <text evidence="2">Catalyzes the dismutation of two molecules of 6,7-dimethyl-8-ribityllumazine, resulting in the formation of riboflavin and 5-amino-6-(D-ribitylamino)uracil.</text>
</comment>
<evidence type="ECO:0000256" key="7">
    <source>
        <dbReference type="ARBA" id="ARBA00022679"/>
    </source>
</evidence>
<evidence type="ECO:0000259" key="11">
    <source>
        <dbReference type="PROSITE" id="PS51177"/>
    </source>
</evidence>
<evidence type="ECO:0000256" key="2">
    <source>
        <dbReference type="ARBA" id="ARBA00002803"/>
    </source>
</evidence>
<reference evidence="12 13" key="1">
    <citation type="submission" date="2024-01" db="EMBL/GenBank/DDBJ databases">
        <title>Multi-omics insights into the function and evolution of sodium benzoate biodegradation pathways in Benzoatithermus flavus gen. nov., sp. nov. from hot spring.</title>
        <authorList>
            <person name="Hu C.-J."/>
            <person name="Li W.-J."/>
        </authorList>
    </citation>
    <scope>NUCLEOTIDE SEQUENCE [LARGE SCALE GENOMIC DNA]</scope>
    <source>
        <strain evidence="12 13">SYSU G07066</strain>
    </source>
</reference>
<keyword evidence="6" id="KW-0686">Riboflavin biosynthesis</keyword>
<name>A0ABU8XL64_9PROT</name>
<dbReference type="PROSITE" id="PS51177">
    <property type="entry name" value="LUMAZINE_BIND"/>
    <property type="match status" value="2"/>
</dbReference>
<dbReference type="PANTHER" id="PTHR21098">
    <property type="entry name" value="RIBOFLAVIN SYNTHASE ALPHA CHAIN"/>
    <property type="match status" value="1"/>
</dbReference>
<evidence type="ECO:0000256" key="5">
    <source>
        <dbReference type="ARBA" id="ARBA00013950"/>
    </source>
</evidence>
<dbReference type="NCBIfam" id="NF006767">
    <property type="entry name" value="PRK09289.1"/>
    <property type="match status" value="1"/>
</dbReference>
<evidence type="ECO:0000256" key="1">
    <source>
        <dbReference type="ARBA" id="ARBA00000968"/>
    </source>
</evidence>
<evidence type="ECO:0000256" key="4">
    <source>
        <dbReference type="ARBA" id="ARBA00012827"/>
    </source>
</evidence>
<protein>
    <recommendedName>
        <fullName evidence="5 9">Riboflavin synthase</fullName>
        <ecNumber evidence="4 9">2.5.1.9</ecNumber>
    </recommendedName>
</protein>
<dbReference type="SUPFAM" id="SSF63380">
    <property type="entry name" value="Riboflavin synthase domain-like"/>
    <property type="match status" value="2"/>
</dbReference>
<dbReference type="EMBL" id="JBBLZC010000001">
    <property type="protein sequence ID" value="MEK0081927.1"/>
    <property type="molecule type" value="Genomic_DNA"/>
</dbReference>
<dbReference type="EC" id="2.5.1.9" evidence="4 9"/>
<dbReference type="Pfam" id="PF00677">
    <property type="entry name" value="Lum_binding"/>
    <property type="match status" value="2"/>
</dbReference>
<evidence type="ECO:0000256" key="3">
    <source>
        <dbReference type="ARBA" id="ARBA00004887"/>
    </source>
</evidence>
<comment type="caution">
    <text evidence="12">The sequence shown here is derived from an EMBL/GenBank/DDBJ whole genome shotgun (WGS) entry which is preliminary data.</text>
</comment>
<dbReference type="CDD" id="cd00402">
    <property type="entry name" value="Riboflavin_synthase_like"/>
    <property type="match status" value="1"/>
</dbReference>
<dbReference type="Gene3D" id="2.40.30.20">
    <property type="match status" value="2"/>
</dbReference>
<sequence>MFTGIITHLGEIVSVREVADGRELVVKSDLPLAEIPLGASIAHSGICLTVVASGEGSHAVQASPETLARTTLGSWRAGTRVNLERSLRLGDELGGHLVFGHVDAVGEIVAIEPEGGYRRVEIALPPTLAPMVAVKGSIAVDGISLTVNEAGRDRFAVTIIPHTWAHTTLADRRPGDPVNLEADMLARYVARQLAFARPA</sequence>